<dbReference type="KEGG" id="hdi:HDIA_P0019"/>
<proteinExistence type="predicted"/>
<keyword evidence="3" id="KW-1185">Reference proteome</keyword>
<dbReference type="AlphaFoldDB" id="A0A2C9DE50"/>
<reference evidence="3" key="1">
    <citation type="submission" date="2017-09" db="EMBL/GenBank/DDBJ databases">
        <title>Genome sequence of Nannocystis excedens DSM 71.</title>
        <authorList>
            <person name="Blom J."/>
        </authorList>
    </citation>
    <scope>NUCLEOTIDE SEQUENCE [LARGE SCALE GENOMIC DNA]</scope>
    <source>
        <strain evidence="3">type strain: E19</strain>
        <plasmid evidence="3">hdiap1</plasmid>
    </source>
</reference>
<gene>
    <name evidence="2" type="ORF">HDIA_P0019</name>
</gene>
<evidence type="ECO:0000256" key="1">
    <source>
        <dbReference type="SAM" id="MobiDB-lite"/>
    </source>
</evidence>
<geneLocation type="plasmid" evidence="3">
    <name>hdiap1</name>
</geneLocation>
<keyword evidence="2" id="KW-0614">Plasmid</keyword>
<evidence type="ECO:0000313" key="3">
    <source>
        <dbReference type="Proteomes" id="UP000223606"/>
    </source>
</evidence>
<dbReference type="RefSeq" id="WP_157775821.1">
    <property type="nucleotide sequence ID" value="NZ_LT960615.1"/>
</dbReference>
<dbReference type="EMBL" id="LT960615">
    <property type="protein sequence ID" value="SON58428.1"/>
    <property type="molecule type" value="Genomic_DNA"/>
</dbReference>
<feature type="region of interest" description="Disordered" evidence="1">
    <location>
        <begin position="1"/>
        <end position="35"/>
    </location>
</feature>
<sequence length="52" mass="5867">MGKAFRFNRWKAAQEEKQRKAEASRKAAHAKKRAGSGNLDIGHRWIFGLNAA</sequence>
<accession>A0A2C9DE50</accession>
<feature type="compositionally biased region" description="Basic and acidic residues" evidence="1">
    <location>
        <begin position="12"/>
        <end position="25"/>
    </location>
</feature>
<organism evidence="2 3">
    <name type="scientific">Hartmannibacter diazotrophicus</name>
    <dbReference type="NCBI Taxonomy" id="1482074"/>
    <lineage>
        <taxon>Bacteria</taxon>
        <taxon>Pseudomonadati</taxon>
        <taxon>Pseudomonadota</taxon>
        <taxon>Alphaproteobacteria</taxon>
        <taxon>Hyphomicrobiales</taxon>
        <taxon>Pleomorphomonadaceae</taxon>
        <taxon>Hartmannibacter</taxon>
    </lineage>
</organism>
<name>A0A2C9DE50_9HYPH</name>
<protein>
    <submittedName>
        <fullName evidence="2">Uncharacterized protein</fullName>
    </submittedName>
</protein>
<dbReference type="Proteomes" id="UP000223606">
    <property type="component" value="Plasmid HDIAp1"/>
</dbReference>
<evidence type="ECO:0000313" key="2">
    <source>
        <dbReference type="EMBL" id="SON58428.1"/>
    </source>
</evidence>